<dbReference type="RefSeq" id="XP_064678476.1">
    <property type="nucleotide sequence ID" value="XM_064823164.1"/>
</dbReference>
<dbReference type="AlphaFoldDB" id="A0AAN7DA04"/>
<dbReference type="EMBL" id="JASEJX010000025">
    <property type="protein sequence ID" value="KAK4511810.1"/>
    <property type="molecule type" value="Genomic_DNA"/>
</dbReference>
<proteinExistence type="predicted"/>
<evidence type="ECO:0000313" key="1">
    <source>
        <dbReference type="EMBL" id="KAK4511810.1"/>
    </source>
</evidence>
<dbReference type="EC" id="3.6.1.29" evidence="1"/>
<gene>
    <name evidence="1" type="primary">HNT2</name>
    <name evidence="1" type="ORF">ATC70_003809</name>
</gene>
<reference evidence="1 2" key="1">
    <citation type="submission" date="2022-11" db="EMBL/GenBank/DDBJ databases">
        <title>Mucor velutinosus strain NIH1002 WGS.</title>
        <authorList>
            <person name="Subramanian P."/>
            <person name="Mullikin J.C."/>
            <person name="Segre J.A."/>
            <person name="Zelazny A.M."/>
        </authorList>
    </citation>
    <scope>NUCLEOTIDE SEQUENCE [LARGE SCALE GENOMIC DNA]</scope>
    <source>
        <strain evidence="1 2">NIH1002</strain>
    </source>
</reference>
<dbReference type="GO" id="GO:0047710">
    <property type="term" value="F:bis(5'-adenosyl)-triphosphatase activity"/>
    <property type="evidence" value="ECO:0007669"/>
    <property type="project" value="UniProtKB-EC"/>
</dbReference>
<keyword evidence="2" id="KW-1185">Reference proteome</keyword>
<accession>A0AAN7DA04</accession>
<sequence>MIDMMAEDFESFSEGSMFGFDMNEEVYRPLLDSKDKSVGANILEVATLNYVLSAIEHAMQCQGRHSSLSGKMPHLYHPGCIF</sequence>
<keyword evidence="1" id="KW-0378">Hydrolase</keyword>
<protein>
    <submittedName>
        <fullName evidence="1">Dinucleoside triphosphate hydrolase</fullName>
        <ecNumber evidence="1">3.6.1.29</ecNumber>
    </submittedName>
</protein>
<name>A0AAN7DA04_9FUNG</name>
<comment type="caution">
    <text evidence="1">The sequence shown here is derived from an EMBL/GenBank/DDBJ whole genome shotgun (WGS) entry which is preliminary data.</text>
</comment>
<evidence type="ECO:0000313" key="2">
    <source>
        <dbReference type="Proteomes" id="UP001304243"/>
    </source>
</evidence>
<dbReference type="Proteomes" id="UP001304243">
    <property type="component" value="Unassembled WGS sequence"/>
</dbReference>
<organism evidence="1 2">
    <name type="scientific">Mucor velutinosus</name>
    <dbReference type="NCBI Taxonomy" id="708070"/>
    <lineage>
        <taxon>Eukaryota</taxon>
        <taxon>Fungi</taxon>
        <taxon>Fungi incertae sedis</taxon>
        <taxon>Mucoromycota</taxon>
        <taxon>Mucoromycotina</taxon>
        <taxon>Mucoromycetes</taxon>
        <taxon>Mucorales</taxon>
        <taxon>Mucorineae</taxon>
        <taxon>Mucoraceae</taxon>
        <taxon>Mucor</taxon>
    </lineage>
</organism>
<dbReference type="GeneID" id="89947511"/>